<organism evidence="2 3">
    <name type="scientific">Lolium multiflorum</name>
    <name type="common">Italian ryegrass</name>
    <name type="synonym">Lolium perenne subsp. multiflorum</name>
    <dbReference type="NCBI Taxonomy" id="4521"/>
    <lineage>
        <taxon>Eukaryota</taxon>
        <taxon>Viridiplantae</taxon>
        <taxon>Streptophyta</taxon>
        <taxon>Embryophyta</taxon>
        <taxon>Tracheophyta</taxon>
        <taxon>Spermatophyta</taxon>
        <taxon>Magnoliopsida</taxon>
        <taxon>Liliopsida</taxon>
        <taxon>Poales</taxon>
        <taxon>Poaceae</taxon>
        <taxon>BOP clade</taxon>
        <taxon>Pooideae</taxon>
        <taxon>Poodae</taxon>
        <taxon>Poeae</taxon>
        <taxon>Poeae Chloroplast Group 2 (Poeae type)</taxon>
        <taxon>Loliodinae</taxon>
        <taxon>Loliinae</taxon>
        <taxon>Lolium</taxon>
    </lineage>
</organism>
<dbReference type="Pfam" id="PF12937">
    <property type="entry name" value="F-box-like"/>
    <property type="match status" value="1"/>
</dbReference>
<protein>
    <recommendedName>
        <fullName evidence="1">F-box domain-containing protein</fullName>
    </recommendedName>
</protein>
<comment type="caution">
    <text evidence="2">The sequence shown here is derived from an EMBL/GenBank/DDBJ whole genome shotgun (WGS) entry which is preliminary data.</text>
</comment>
<dbReference type="Gene3D" id="1.20.1280.50">
    <property type="match status" value="1"/>
</dbReference>
<proteinExistence type="predicted"/>
<name>A0AAD8S8D0_LOLMU</name>
<keyword evidence="3" id="KW-1185">Reference proteome</keyword>
<feature type="domain" description="F-box" evidence="1">
    <location>
        <begin position="20"/>
        <end position="66"/>
    </location>
</feature>
<dbReference type="PROSITE" id="PS50181">
    <property type="entry name" value="FBOX"/>
    <property type="match status" value="1"/>
</dbReference>
<dbReference type="InterPro" id="IPR050796">
    <property type="entry name" value="SCF_F-box_component"/>
</dbReference>
<accession>A0AAD8S8D0</accession>
<gene>
    <name evidence="2" type="ORF">QYE76_064526</name>
</gene>
<dbReference type="SMART" id="SM00256">
    <property type="entry name" value="FBOX"/>
    <property type="match status" value="1"/>
</dbReference>
<dbReference type="EMBL" id="JAUUTY010000004">
    <property type="protein sequence ID" value="KAK1646721.1"/>
    <property type="molecule type" value="Genomic_DNA"/>
</dbReference>
<dbReference type="Proteomes" id="UP001231189">
    <property type="component" value="Unassembled WGS sequence"/>
</dbReference>
<dbReference type="SUPFAM" id="SSF81383">
    <property type="entry name" value="F-box domain"/>
    <property type="match status" value="1"/>
</dbReference>
<dbReference type="InterPro" id="IPR036047">
    <property type="entry name" value="F-box-like_dom_sf"/>
</dbReference>
<sequence length="134" mass="14658">MASQESFSAAAAAAPCGPRASSIGILPADVLYDVLLYLPAKALCRLRAVSRWWRSLLTTDPHFAKAHASRHPHLVAVFLDANDRSHADTLDLSGNSLRRMTLDLESVPKFIGLCTHGNLACITRMREYARIESA</sequence>
<dbReference type="InterPro" id="IPR001810">
    <property type="entry name" value="F-box_dom"/>
</dbReference>
<dbReference type="PANTHER" id="PTHR31672">
    <property type="entry name" value="BNACNNG10540D PROTEIN"/>
    <property type="match status" value="1"/>
</dbReference>
<dbReference type="AlphaFoldDB" id="A0AAD8S8D0"/>
<reference evidence="2" key="1">
    <citation type="submission" date="2023-07" db="EMBL/GenBank/DDBJ databases">
        <title>A chromosome-level genome assembly of Lolium multiflorum.</title>
        <authorList>
            <person name="Chen Y."/>
            <person name="Copetti D."/>
            <person name="Kolliker R."/>
            <person name="Studer B."/>
        </authorList>
    </citation>
    <scope>NUCLEOTIDE SEQUENCE</scope>
    <source>
        <strain evidence="2">02402/16</strain>
        <tissue evidence="2">Leaf</tissue>
    </source>
</reference>
<evidence type="ECO:0000259" key="1">
    <source>
        <dbReference type="PROSITE" id="PS50181"/>
    </source>
</evidence>
<evidence type="ECO:0000313" key="2">
    <source>
        <dbReference type="EMBL" id="KAK1646721.1"/>
    </source>
</evidence>
<evidence type="ECO:0000313" key="3">
    <source>
        <dbReference type="Proteomes" id="UP001231189"/>
    </source>
</evidence>